<evidence type="ECO:0000256" key="1">
    <source>
        <dbReference type="SAM" id="SignalP"/>
    </source>
</evidence>
<dbReference type="PANTHER" id="PTHR10900">
    <property type="entry name" value="PERIOSTIN-RELATED"/>
    <property type="match status" value="1"/>
</dbReference>
<dbReference type="SMR" id="A0A0Q9XAE3"/>
<dbReference type="GO" id="GO:0007155">
    <property type="term" value="P:cell adhesion"/>
    <property type="evidence" value="ECO:0007669"/>
    <property type="project" value="TreeGrafter"/>
</dbReference>
<dbReference type="FunFam" id="2.30.180.10:FF:000039">
    <property type="entry name" value="Fasciclin 1, isoform F"/>
    <property type="match status" value="1"/>
</dbReference>
<accession>A0A0Q9XAE3</accession>
<keyword evidence="4" id="KW-1185">Reference proteome</keyword>
<name>A0A0Q9XAE3_DROMO</name>
<dbReference type="SMART" id="SM00554">
    <property type="entry name" value="FAS1"/>
    <property type="match status" value="4"/>
</dbReference>
<dbReference type="FunFam" id="2.30.180.10:FF:000038">
    <property type="entry name" value="fasciclin-1 isoform X2"/>
    <property type="match status" value="1"/>
</dbReference>
<dbReference type="Gene3D" id="2.30.180.10">
    <property type="entry name" value="FAS1 domain"/>
    <property type="match status" value="4"/>
</dbReference>
<dbReference type="GO" id="GO:0050839">
    <property type="term" value="F:cell adhesion molecule binding"/>
    <property type="evidence" value="ECO:0007669"/>
    <property type="project" value="TreeGrafter"/>
</dbReference>
<evidence type="ECO:0000259" key="2">
    <source>
        <dbReference type="PROSITE" id="PS50213"/>
    </source>
</evidence>
<dbReference type="PANTHER" id="PTHR10900:SF80">
    <property type="entry name" value="FASCICLIN-1"/>
    <property type="match status" value="1"/>
</dbReference>
<feature type="domain" description="FAS1" evidence="2">
    <location>
        <begin position="494"/>
        <end position="643"/>
    </location>
</feature>
<feature type="domain" description="FAS1" evidence="2">
    <location>
        <begin position="177"/>
        <end position="328"/>
    </location>
</feature>
<gene>
    <name evidence="3" type="primary">Dmoj\GI22362</name>
    <name evidence="3" type="ORF">Dmoj_GI22362</name>
</gene>
<protein>
    <submittedName>
        <fullName evidence="3">Uncharacterized protein, isoform P</fullName>
    </submittedName>
</protein>
<feature type="chain" id="PRO_5006387703" evidence="1">
    <location>
        <begin position="26"/>
        <end position="679"/>
    </location>
</feature>
<dbReference type="Pfam" id="PF02469">
    <property type="entry name" value="Fasciclin"/>
    <property type="match status" value="4"/>
</dbReference>
<dbReference type="AlphaFoldDB" id="A0A0Q9XAE3"/>
<proteinExistence type="predicted"/>
<dbReference type="GO" id="GO:0031012">
    <property type="term" value="C:extracellular matrix"/>
    <property type="evidence" value="ECO:0007669"/>
    <property type="project" value="TreeGrafter"/>
</dbReference>
<keyword evidence="1" id="KW-0732">Signal</keyword>
<dbReference type="GO" id="GO:0005615">
    <property type="term" value="C:extracellular space"/>
    <property type="evidence" value="ECO:0007669"/>
    <property type="project" value="TreeGrafter"/>
</dbReference>
<dbReference type="InterPro" id="IPR050904">
    <property type="entry name" value="Adhesion/Biosynth-related"/>
</dbReference>
<dbReference type="OrthoDB" id="7700931at2759"/>
<dbReference type="FunFam" id="2.30.180.10:FF:000035">
    <property type="entry name" value="fasciclin-1 isoform X5"/>
    <property type="match status" value="1"/>
</dbReference>
<dbReference type="Proteomes" id="UP000009192">
    <property type="component" value="Unassembled WGS sequence"/>
</dbReference>
<dbReference type="PROSITE" id="PS50213">
    <property type="entry name" value="FAS1"/>
    <property type="match status" value="4"/>
</dbReference>
<feature type="domain" description="FAS1" evidence="2">
    <location>
        <begin position="25"/>
        <end position="162"/>
    </location>
</feature>
<dbReference type="InterPro" id="IPR000782">
    <property type="entry name" value="FAS1_domain"/>
</dbReference>
<sequence length="679" mass="76060">MIVGRGPSALAALLLLCCYTTHAAAADLADKLRDDSELSQSTAKSFKRLMPVRFYSLLEQNPVANATLSLRSCTIFVPTNEAFQRHKGPTHVLYHITTAAFSKDQLEKTVSSDMEGNPPLYITKSRNGDIYVNNARIIPSLSVELTNREGKRQVMHIIDEVLEPLTALPTAKTEINNLDALQFIQKADQLSVGDNKLRTYRSQLALMKKESLYNAPGAHTFLLPVDEGFKITTRSSLVDGKVIDGHVIPNTVIFTAASQHDEPKTSAAFEDQLKVTVSFFKQKDGKMYVKSNTIVGDAKHPEGVVLSEIVKANIPVKNGVIHLIRRPLMIIDTTVTQFLQKNFGCNSFKFVNDNGENGALRKFLEVIMDSGGAVLDGINNLSEVTILAPSNEAWNTSSIDNIVRDRKRMTDILNMHIIKERLNVEKIRQKNANMIAQVPTVNNRTFLYFNIIGEGADAKITVEGGGVNATILQADVAQTNGYVHIIDHVLGVPHTTVLGKLETDPMMSDTYRMGQFSNFNDQLNNTQRRYTFFVPRDKGWQKTELDYPSAHKKLFMRDFAYHSKYILERHLVIADHVFTMKDLAQMSLTTDNVVLPTFRDSLKMKVNEEAGRYVITWNYKKINVYRPDVECTNGIIHVIDYPLLEEKDIVVSGGSYMPESSICILLANLIMITVAKFLN</sequence>
<dbReference type="EMBL" id="CH933806">
    <property type="protein sequence ID" value="KRG01988.1"/>
    <property type="molecule type" value="Genomic_DNA"/>
</dbReference>
<organism evidence="3 4">
    <name type="scientific">Drosophila mojavensis</name>
    <name type="common">Fruit fly</name>
    <dbReference type="NCBI Taxonomy" id="7230"/>
    <lineage>
        <taxon>Eukaryota</taxon>
        <taxon>Metazoa</taxon>
        <taxon>Ecdysozoa</taxon>
        <taxon>Arthropoda</taxon>
        <taxon>Hexapoda</taxon>
        <taxon>Insecta</taxon>
        <taxon>Pterygota</taxon>
        <taxon>Neoptera</taxon>
        <taxon>Endopterygota</taxon>
        <taxon>Diptera</taxon>
        <taxon>Brachycera</taxon>
        <taxon>Muscomorpha</taxon>
        <taxon>Ephydroidea</taxon>
        <taxon>Drosophilidae</taxon>
        <taxon>Drosophila</taxon>
    </lineage>
</organism>
<dbReference type="SUPFAM" id="SSF82153">
    <property type="entry name" value="FAS1 domain"/>
    <property type="match status" value="4"/>
</dbReference>
<dbReference type="InterPro" id="IPR036378">
    <property type="entry name" value="FAS1_dom_sf"/>
</dbReference>
<evidence type="ECO:0000313" key="4">
    <source>
        <dbReference type="Proteomes" id="UP000009192"/>
    </source>
</evidence>
<feature type="domain" description="FAS1" evidence="2">
    <location>
        <begin position="344"/>
        <end position="490"/>
    </location>
</feature>
<evidence type="ECO:0000313" key="3">
    <source>
        <dbReference type="EMBL" id="KRG01988.1"/>
    </source>
</evidence>
<reference evidence="3 4" key="1">
    <citation type="journal article" date="2007" name="Nature">
        <title>Evolution of genes and genomes on the Drosophila phylogeny.</title>
        <authorList>
            <consortium name="Drosophila 12 Genomes Consortium"/>
            <person name="Clark A.G."/>
            <person name="Eisen M.B."/>
            <person name="Smith D.R."/>
            <person name="Bergman C.M."/>
            <person name="Oliver B."/>
            <person name="Markow T.A."/>
            <person name="Kaufman T.C."/>
            <person name="Kellis M."/>
            <person name="Gelbart W."/>
            <person name="Iyer V.N."/>
            <person name="Pollard D.A."/>
            <person name="Sackton T.B."/>
            <person name="Larracuente A.M."/>
            <person name="Singh N.D."/>
            <person name="Abad J.P."/>
            <person name="Abt D.N."/>
            <person name="Adryan B."/>
            <person name="Aguade M."/>
            <person name="Akashi H."/>
            <person name="Anderson W.W."/>
            <person name="Aquadro C.F."/>
            <person name="Ardell D.H."/>
            <person name="Arguello R."/>
            <person name="Artieri C.G."/>
            <person name="Barbash D.A."/>
            <person name="Barker D."/>
            <person name="Barsanti P."/>
            <person name="Batterham P."/>
            <person name="Batzoglou S."/>
            <person name="Begun D."/>
            <person name="Bhutkar A."/>
            <person name="Blanco E."/>
            <person name="Bosak S.A."/>
            <person name="Bradley R.K."/>
            <person name="Brand A.D."/>
            <person name="Brent M.R."/>
            <person name="Brooks A.N."/>
            <person name="Brown R.H."/>
            <person name="Butlin R.K."/>
            <person name="Caggese C."/>
            <person name="Calvi B.R."/>
            <person name="Bernardo de Carvalho A."/>
            <person name="Caspi A."/>
            <person name="Castrezana S."/>
            <person name="Celniker S.E."/>
            <person name="Chang J.L."/>
            <person name="Chapple C."/>
            <person name="Chatterji S."/>
            <person name="Chinwalla A."/>
            <person name="Civetta A."/>
            <person name="Clifton S.W."/>
            <person name="Comeron J.M."/>
            <person name="Costello J.C."/>
            <person name="Coyne J.A."/>
            <person name="Daub J."/>
            <person name="David R.G."/>
            <person name="Delcher A.L."/>
            <person name="Delehaunty K."/>
            <person name="Do C.B."/>
            <person name="Ebling H."/>
            <person name="Edwards K."/>
            <person name="Eickbush T."/>
            <person name="Evans J.D."/>
            <person name="Filipski A."/>
            <person name="Findeiss S."/>
            <person name="Freyhult E."/>
            <person name="Fulton L."/>
            <person name="Fulton R."/>
            <person name="Garcia A.C."/>
            <person name="Gardiner A."/>
            <person name="Garfield D.A."/>
            <person name="Garvin B.E."/>
            <person name="Gibson G."/>
            <person name="Gilbert D."/>
            <person name="Gnerre S."/>
            <person name="Godfrey J."/>
            <person name="Good R."/>
            <person name="Gotea V."/>
            <person name="Gravely B."/>
            <person name="Greenberg A.J."/>
            <person name="Griffiths-Jones S."/>
            <person name="Gross S."/>
            <person name="Guigo R."/>
            <person name="Gustafson E.A."/>
            <person name="Haerty W."/>
            <person name="Hahn M.W."/>
            <person name="Halligan D.L."/>
            <person name="Halpern A.L."/>
            <person name="Halter G.M."/>
            <person name="Han M.V."/>
            <person name="Heger A."/>
            <person name="Hillier L."/>
            <person name="Hinrichs A.S."/>
            <person name="Holmes I."/>
            <person name="Hoskins R.A."/>
            <person name="Hubisz M.J."/>
            <person name="Hultmark D."/>
            <person name="Huntley M.A."/>
            <person name="Jaffe D.B."/>
            <person name="Jagadeeshan S."/>
            <person name="Jeck W.R."/>
            <person name="Johnson J."/>
            <person name="Jones C.D."/>
            <person name="Jordan W.C."/>
            <person name="Karpen G.H."/>
            <person name="Kataoka E."/>
            <person name="Keightley P.D."/>
            <person name="Kheradpour P."/>
            <person name="Kirkness E.F."/>
            <person name="Koerich L.B."/>
            <person name="Kristiansen K."/>
            <person name="Kudrna D."/>
            <person name="Kulathinal R.J."/>
            <person name="Kumar S."/>
            <person name="Kwok R."/>
            <person name="Lander E."/>
            <person name="Langley C.H."/>
            <person name="Lapoint R."/>
            <person name="Lazzaro B.P."/>
            <person name="Lee S.J."/>
            <person name="Levesque L."/>
            <person name="Li R."/>
            <person name="Lin C.F."/>
            <person name="Lin M.F."/>
            <person name="Lindblad-Toh K."/>
            <person name="Llopart A."/>
            <person name="Long M."/>
            <person name="Low L."/>
            <person name="Lozovsky E."/>
            <person name="Lu J."/>
            <person name="Luo M."/>
            <person name="Machado C.A."/>
            <person name="Makalowski W."/>
            <person name="Marzo M."/>
            <person name="Matsuda M."/>
            <person name="Matzkin L."/>
            <person name="McAllister B."/>
            <person name="McBride C.S."/>
            <person name="McKernan B."/>
            <person name="McKernan K."/>
            <person name="Mendez-Lago M."/>
            <person name="Minx P."/>
            <person name="Mollenhauer M.U."/>
            <person name="Montooth K."/>
            <person name="Mount S.M."/>
            <person name="Mu X."/>
            <person name="Myers E."/>
            <person name="Negre B."/>
            <person name="Newfeld S."/>
            <person name="Nielsen R."/>
            <person name="Noor M.A."/>
            <person name="O'Grady P."/>
            <person name="Pachter L."/>
            <person name="Papaceit M."/>
            <person name="Parisi M.J."/>
            <person name="Parisi M."/>
            <person name="Parts L."/>
            <person name="Pedersen J.S."/>
            <person name="Pesole G."/>
            <person name="Phillippy A.M."/>
            <person name="Ponting C.P."/>
            <person name="Pop M."/>
            <person name="Porcelli D."/>
            <person name="Powell J.R."/>
            <person name="Prohaska S."/>
            <person name="Pruitt K."/>
            <person name="Puig M."/>
            <person name="Quesneville H."/>
            <person name="Ram K.R."/>
            <person name="Rand D."/>
            <person name="Rasmussen M.D."/>
            <person name="Reed L.K."/>
            <person name="Reenan R."/>
            <person name="Reily A."/>
            <person name="Remington K.A."/>
            <person name="Rieger T.T."/>
            <person name="Ritchie M.G."/>
            <person name="Robin C."/>
            <person name="Rogers Y.H."/>
            <person name="Rohde C."/>
            <person name="Rozas J."/>
            <person name="Rubenfield M.J."/>
            <person name="Ruiz A."/>
            <person name="Russo S."/>
            <person name="Salzberg S.L."/>
            <person name="Sanchez-Gracia A."/>
            <person name="Saranga D.J."/>
            <person name="Sato H."/>
            <person name="Schaeffer S.W."/>
            <person name="Schatz M.C."/>
            <person name="Schlenke T."/>
            <person name="Schwartz R."/>
            <person name="Segarra C."/>
            <person name="Singh R.S."/>
            <person name="Sirot L."/>
            <person name="Sirota M."/>
            <person name="Sisneros N.B."/>
            <person name="Smith C.D."/>
            <person name="Smith T.F."/>
            <person name="Spieth J."/>
            <person name="Stage D.E."/>
            <person name="Stark A."/>
            <person name="Stephan W."/>
            <person name="Strausberg R.L."/>
            <person name="Strempel S."/>
            <person name="Sturgill D."/>
            <person name="Sutton G."/>
            <person name="Sutton G.G."/>
            <person name="Tao W."/>
            <person name="Teichmann S."/>
            <person name="Tobari Y.N."/>
            <person name="Tomimura Y."/>
            <person name="Tsolas J.M."/>
            <person name="Valente V.L."/>
            <person name="Venter E."/>
            <person name="Venter J.C."/>
            <person name="Vicario S."/>
            <person name="Vieira F.G."/>
            <person name="Vilella A.J."/>
            <person name="Villasante A."/>
            <person name="Walenz B."/>
            <person name="Wang J."/>
            <person name="Wasserman M."/>
            <person name="Watts T."/>
            <person name="Wilson D."/>
            <person name="Wilson R.K."/>
            <person name="Wing R.A."/>
            <person name="Wolfner M.F."/>
            <person name="Wong A."/>
            <person name="Wong G.K."/>
            <person name="Wu C.I."/>
            <person name="Wu G."/>
            <person name="Yamamoto D."/>
            <person name="Yang H.P."/>
            <person name="Yang S.P."/>
            <person name="Yorke J.A."/>
            <person name="Yoshida K."/>
            <person name="Zdobnov E."/>
            <person name="Zhang P."/>
            <person name="Zhang Y."/>
            <person name="Zimin A.V."/>
            <person name="Baldwin J."/>
            <person name="Abdouelleil A."/>
            <person name="Abdulkadir J."/>
            <person name="Abebe A."/>
            <person name="Abera B."/>
            <person name="Abreu J."/>
            <person name="Acer S.C."/>
            <person name="Aftuck L."/>
            <person name="Alexander A."/>
            <person name="An P."/>
            <person name="Anderson E."/>
            <person name="Anderson S."/>
            <person name="Arachi H."/>
            <person name="Azer M."/>
            <person name="Bachantsang P."/>
            <person name="Barry A."/>
            <person name="Bayul T."/>
            <person name="Berlin A."/>
            <person name="Bessette D."/>
            <person name="Bloom T."/>
            <person name="Blye J."/>
            <person name="Boguslavskiy L."/>
            <person name="Bonnet C."/>
            <person name="Boukhgalter B."/>
            <person name="Bourzgui I."/>
            <person name="Brown A."/>
            <person name="Cahill P."/>
            <person name="Channer S."/>
            <person name="Cheshatsang Y."/>
            <person name="Chuda L."/>
            <person name="Citroen M."/>
            <person name="Collymore A."/>
            <person name="Cooke P."/>
            <person name="Costello M."/>
            <person name="D'Aco K."/>
            <person name="Daza R."/>
            <person name="De Haan G."/>
            <person name="DeGray S."/>
            <person name="DeMaso C."/>
            <person name="Dhargay N."/>
            <person name="Dooley K."/>
            <person name="Dooley E."/>
            <person name="Doricent M."/>
            <person name="Dorje P."/>
            <person name="Dorjee K."/>
            <person name="Dupes A."/>
            <person name="Elong R."/>
            <person name="Falk J."/>
            <person name="Farina A."/>
            <person name="Faro S."/>
            <person name="Ferguson D."/>
            <person name="Fisher S."/>
            <person name="Foley C.D."/>
            <person name="Franke A."/>
            <person name="Friedrich D."/>
            <person name="Gadbois L."/>
            <person name="Gearin G."/>
            <person name="Gearin C.R."/>
            <person name="Giannoukos G."/>
            <person name="Goode T."/>
            <person name="Graham J."/>
            <person name="Grandbois E."/>
            <person name="Grewal S."/>
            <person name="Gyaltsen K."/>
            <person name="Hafez N."/>
            <person name="Hagos B."/>
            <person name="Hall J."/>
            <person name="Henson C."/>
            <person name="Hollinger A."/>
            <person name="Honan T."/>
            <person name="Huard M.D."/>
            <person name="Hughes L."/>
            <person name="Hurhula B."/>
            <person name="Husby M.E."/>
            <person name="Kamat A."/>
            <person name="Kanga B."/>
            <person name="Kashin S."/>
            <person name="Khazanovich D."/>
            <person name="Kisner P."/>
            <person name="Lance K."/>
            <person name="Lara M."/>
            <person name="Lee W."/>
            <person name="Lennon N."/>
            <person name="Letendre F."/>
            <person name="LeVine R."/>
            <person name="Lipovsky A."/>
            <person name="Liu X."/>
            <person name="Liu J."/>
            <person name="Liu S."/>
            <person name="Lokyitsang T."/>
            <person name="Lokyitsang Y."/>
            <person name="Lubonja R."/>
            <person name="Lui A."/>
            <person name="MacDonald P."/>
            <person name="Magnisalis V."/>
            <person name="Maru K."/>
            <person name="Matthews C."/>
            <person name="McCusker W."/>
            <person name="McDonough S."/>
            <person name="Mehta T."/>
            <person name="Meldrim J."/>
            <person name="Meneus L."/>
            <person name="Mihai O."/>
            <person name="Mihalev A."/>
            <person name="Mihova T."/>
            <person name="Mittelman R."/>
            <person name="Mlenga V."/>
            <person name="Montmayeur A."/>
            <person name="Mulrain L."/>
            <person name="Navidi A."/>
            <person name="Naylor J."/>
            <person name="Negash T."/>
            <person name="Nguyen T."/>
            <person name="Nguyen N."/>
            <person name="Nicol R."/>
            <person name="Norbu C."/>
            <person name="Norbu N."/>
            <person name="Novod N."/>
            <person name="O'Neill B."/>
            <person name="Osman S."/>
            <person name="Markiewicz E."/>
            <person name="Oyono O.L."/>
            <person name="Patti C."/>
            <person name="Phunkhang P."/>
            <person name="Pierre F."/>
            <person name="Priest M."/>
            <person name="Raghuraman S."/>
            <person name="Rege F."/>
            <person name="Reyes R."/>
            <person name="Rise C."/>
            <person name="Rogov P."/>
            <person name="Ross K."/>
            <person name="Ryan E."/>
            <person name="Settipalli S."/>
            <person name="Shea T."/>
            <person name="Sherpa N."/>
            <person name="Shi L."/>
            <person name="Shih D."/>
            <person name="Sparrow T."/>
            <person name="Spaulding J."/>
            <person name="Stalker J."/>
            <person name="Stange-Thomann N."/>
            <person name="Stavropoulos S."/>
            <person name="Stone C."/>
            <person name="Strader C."/>
            <person name="Tesfaye S."/>
            <person name="Thomson T."/>
            <person name="Thoulutsang Y."/>
            <person name="Thoulutsang D."/>
            <person name="Topham K."/>
            <person name="Topping I."/>
            <person name="Tsamla T."/>
            <person name="Vassiliev H."/>
            <person name="Vo A."/>
            <person name="Wangchuk T."/>
            <person name="Wangdi T."/>
            <person name="Weiand M."/>
            <person name="Wilkinson J."/>
            <person name="Wilson A."/>
            <person name="Yadav S."/>
            <person name="Young G."/>
            <person name="Yu Q."/>
            <person name="Zembek L."/>
            <person name="Zhong D."/>
            <person name="Zimmer A."/>
            <person name="Zwirko Z."/>
            <person name="Jaffe D.B."/>
            <person name="Alvarez P."/>
            <person name="Brockman W."/>
            <person name="Butler J."/>
            <person name="Chin C."/>
            <person name="Gnerre S."/>
            <person name="Grabherr M."/>
            <person name="Kleber M."/>
            <person name="Mauceli E."/>
            <person name="MacCallum I."/>
        </authorList>
    </citation>
    <scope>NUCLEOTIDE SEQUENCE [LARGE SCALE GENOMIC DNA]</scope>
    <source>
        <strain evidence="4">Tucson 15081-1352.22</strain>
    </source>
</reference>
<feature type="signal peptide" evidence="1">
    <location>
        <begin position="1"/>
        <end position="25"/>
    </location>
</feature>
<dbReference type="GO" id="GO:0030198">
    <property type="term" value="P:extracellular matrix organization"/>
    <property type="evidence" value="ECO:0007669"/>
    <property type="project" value="TreeGrafter"/>
</dbReference>